<evidence type="ECO:0000256" key="12">
    <source>
        <dbReference type="SAM" id="MobiDB-lite"/>
    </source>
</evidence>
<dbReference type="Pfam" id="PF01852">
    <property type="entry name" value="START"/>
    <property type="match status" value="1"/>
</dbReference>
<evidence type="ECO:0000256" key="10">
    <source>
        <dbReference type="ARBA" id="ARBA00077188"/>
    </source>
</evidence>
<reference evidence="15" key="2">
    <citation type="submission" date="2025-08" db="UniProtKB">
        <authorList>
            <consortium name="Ensembl"/>
        </authorList>
    </citation>
    <scope>IDENTIFICATION</scope>
</reference>
<dbReference type="PANTHER" id="PTHR19308:SF39">
    <property type="entry name" value="PHOSPHATIDYLCHOLINE TRANSFER PROTEIN"/>
    <property type="match status" value="1"/>
</dbReference>
<evidence type="ECO:0000313" key="15">
    <source>
        <dbReference type="Ensembl" id="ENSCHIP00010020614.1"/>
    </source>
</evidence>
<protein>
    <recommendedName>
        <fullName evidence="9">Phosphatidylcholine transfer protein</fullName>
    </recommendedName>
    <alternativeName>
        <fullName evidence="11">START domain-containing protein 2</fullName>
    </alternativeName>
    <alternativeName>
        <fullName evidence="10">StAR-related lipid transfer protein 2</fullName>
    </alternativeName>
</protein>
<dbReference type="GO" id="GO:0031210">
    <property type="term" value="F:phosphatidylcholine binding"/>
    <property type="evidence" value="ECO:0007669"/>
    <property type="project" value="TreeGrafter"/>
</dbReference>
<keyword evidence="13" id="KW-0732">Signal</keyword>
<evidence type="ECO:0000256" key="6">
    <source>
        <dbReference type="ARBA" id="ARBA00023055"/>
    </source>
</evidence>
<dbReference type="Gene3D" id="3.30.530.20">
    <property type="match status" value="1"/>
</dbReference>
<proteinExistence type="predicted"/>
<reference evidence="15" key="1">
    <citation type="submission" date="2019-03" db="EMBL/GenBank/DDBJ databases">
        <title>Genome sequencing and reference-guided assembly of Black Bengal Goat (Capra hircus).</title>
        <authorList>
            <person name="Siddiki A.Z."/>
            <person name="Baten A."/>
            <person name="Billah M."/>
            <person name="Alam M.A.U."/>
            <person name="Shawrob K.S.M."/>
            <person name="Saha S."/>
            <person name="Chowdhury M."/>
            <person name="Rahman A.H."/>
            <person name="Stear M."/>
            <person name="Miah G."/>
            <person name="Das G.B."/>
            <person name="Hossain M.M."/>
            <person name="Kumkum M."/>
            <person name="Islam M.S."/>
            <person name="Mollah A.M."/>
            <person name="Ahsan A."/>
            <person name="Tusar F."/>
            <person name="Khan M.K.I."/>
        </authorList>
    </citation>
    <scope>NUCLEOTIDE SEQUENCE [LARGE SCALE GENOMIC DNA]</scope>
</reference>
<evidence type="ECO:0000256" key="5">
    <source>
        <dbReference type="ARBA" id="ARBA00022990"/>
    </source>
</evidence>
<dbReference type="AlphaFoldDB" id="A0A8C2PLE2"/>
<accession>A0A8C2PLE2</accession>
<evidence type="ECO:0000256" key="8">
    <source>
        <dbReference type="ARBA" id="ARBA00063535"/>
    </source>
</evidence>
<feature type="compositionally biased region" description="Pro residues" evidence="12">
    <location>
        <begin position="31"/>
        <end position="46"/>
    </location>
</feature>
<keyword evidence="5" id="KW-0007">Acetylation</keyword>
<feature type="domain" description="START" evidence="14">
    <location>
        <begin position="113"/>
        <end position="219"/>
    </location>
</feature>
<evidence type="ECO:0000256" key="2">
    <source>
        <dbReference type="ARBA" id="ARBA00022448"/>
    </source>
</evidence>
<sequence length="239" mass="25705">MQIKSDLSLVLFTLISCAALGLPNPQGRPLEAPPPRGPQGSPLLPPPPVWSLPVANTRPPLWKDGAWGRLLLGGAVPGGLRGAPGARTLRGRLGAAGGDPGLQRLPAAGPEAYETECNGETVIYMKMEFPFLLSNRDCVYVQQRRELDFRGRKIQVVLAKGTSMPQFPERSDFIRVRQCQVKLAMESDGSNRSKVLIHCFINPGGIIPSWIINLVAKVRPPEAGGEVCLTDIDLACGAV</sequence>
<keyword evidence="6" id="KW-0445">Lipid transport</keyword>
<feature type="signal peptide" evidence="13">
    <location>
        <begin position="1"/>
        <end position="21"/>
    </location>
</feature>
<keyword evidence="7" id="KW-0446">Lipid-binding</keyword>
<dbReference type="PANTHER" id="PTHR19308">
    <property type="entry name" value="PHOSPHATIDYLCHOLINE TRANSFER PROTEIN"/>
    <property type="match status" value="1"/>
</dbReference>
<evidence type="ECO:0000256" key="9">
    <source>
        <dbReference type="ARBA" id="ARBA00069061"/>
    </source>
</evidence>
<dbReference type="InterPro" id="IPR051213">
    <property type="entry name" value="START_lipid_transfer"/>
</dbReference>
<dbReference type="FunFam" id="3.30.530.20:FF:000017">
    <property type="entry name" value="Phosphatidylcholine transfer protein, putative"/>
    <property type="match status" value="1"/>
</dbReference>
<dbReference type="InterPro" id="IPR002913">
    <property type="entry name" value="START_lipid-bd_dom"/>
</dbReference>
<dbReference type="GO" id="GO:0008525">
    <property type="term" value="F:phosphatidylcholine transporter activity"/>
    <property type="evidence" value="ECO:0007669"/>
    <property type="project" value="TreeGrafter"/>
</dbReference>
<evidence type="ECO:0000256" key="13">
    <source>
        <dbReference type="SAM" id="SignalP"/>
    </source>
</evidence>
<dbReference type="GO" id="GO:0005829">
    <property type="term" value="C:cytosol"/>
    <property type="evidence" value="ECO:0007669"/>
    <property type="project" value="UniProtKB-ARBA"/>
</dbReference>
<keyword evidence="3" id="KW-0963">Cytoplasm</keyword>
<comment type="subcellular location">
    <subcellularLocation>
        <location evidence="1">Cytoplasm</location>
    </subcellularLocation>
</comment>
<evidence type="ECO:0000259" key="14">
    <source>
        <dbReference type="Pfam" id="PF01852"/>
    </source>
</evidence>
<dbReference type="SUPFAM" id="SSF55961">
    <property type="entry name" value="Bet v1-like"/>
    <property type="match status" value="1"/>
</dbReference>
<organism evidence="15">
    <name type="scientific">Capra hircus</name>
    <name type="common">Goat</name>
    <dbReference type="NCBI Taxonomy" id="9925"/>
    <lineage>
        <taxon>Eukaryota</taxon>
        <taxon>Metazoa</taxon>
        <taxon>Chordata</taxon>
        <taxon>Craniata</taxon>
        <taxon>Vertebrata</taxon>
        <taxon>Euteleostomi</taxon>
        <taxon>Mammalia</taxon>
        <taxon>Eutheria</taxon>
        <taxon>Laurasiatheria</taxon>
        <taxon>Artiodactyla</taxon>
        <taxon>Ruminantia</taxon>
        <taxon>Pecora</taxon>
        <taxon>Bovidae</taxon>
        <taxon>Caprinae</taxon>
        <taxon>Capra</taxon>
    </lineage>
</organism>
<comment type="subunit">
    <text evidence="8">Interacts with ACOT13/THEM2.</text>
</comment>
<dbReference type="PROSITE" id="PS51257">
    <property type="entry name" value="PROKAR_LIPOPROTEIN"/>
    <property type="match status" value="1"/>
</dbReference>
<evidence type="ECO:0000256" key="7">
    <source>
        <dbReference type="ARBA" id="ARBA00023121"/>
    </source>
</evidence>
<evidence type="ECO:0000256" key="1">
    <source>
        <dbReference type="ARBA" id="ARBA00004496"/>
    </source>
</evidence>
<evidence type="ECO:0000256" key="3">
    <source>
        <dbReference type="ARBA" id="ARBA00022490"/>
    </source>
</evidence>
<evidence type="ECO:0000256" key="11">
    <source>
        <dbReference type="ARBA" id="ARBA00079049"/>
    </source>
</evidence>
<keyword evidence="2" id="KW-0813">Transport</keyword>
<evidence type="ECO:0000256" key="4">
    <source>
        <dbReference type="ARBA" id="ARBA00022553"/>
    </source>
</evidence>
<feature type="chain" id="PRO_5034436166" description="Phosphatidylcholine transfer protein" evidence="13">
    <location>
        <begin position="22"/>
        <end position="239"/>
    </location>
</feature>
<dbReference type="InterPro" id="IPR023393">
    <property type="entry name" value="START-like_dom_sf"/>
</dbReference>
<dbReference type="Ensembl" id="ENSCHIT00010029065.1">
    <property type="protein sequence ID" value="ENSCHIP00010020614.1"/>
    <property type="gene ID" value="ENSCHIG00010015243.1"/>
</dbReference>
<name>A0A8C2PLE2_CAPHI</name>
<keyword evidence="4" id="KW-0597">Phosphoprotein</keyword>
<feature type="region of interest" description="Disordered" evidence="12">
    <location>
        <begin position="26"/>
        <end position="46"/>
    </location>
</feature>